<gene>
    <name evidence="3" type="ORF">BCR38DRAFT_477931</name>
</gene>
<dbReference type="EMBL" id="MCFJ01000017">
    <property type="protein sequence ID" value="ORY58075.1"/>
    <property type="molecule type" value="Genomic_DNA"/>
</dbReference>
<proteinExistence type="predicted"/>
<feature type="domain" description="2EXR" evidence="2">
    <location>
        <begin position="18"/>
        <end position="90"/>
    </location>
</feature>
<evidence type="ECO:0000313" key="4">
    <source>
        <dbReference type="Proteomes" id="UP000193689"/>
    </source>
</evidence>
<keyword evidence="4" id="KW-1185">Reference proteome</keyword>
<protein>
    <recommendedName>
        <fullName evidence="2">2EXR domain-containing protein</fullName>
    </recommendedName>
</protein>
<feature type="transmembrane region" description="Helical" evidence="1">
    <location>
        <begin position="272"/>
        <end position="294"/>
    </location>
</feature>
<keyword evidence="1" id="KW-0812">Transmembrane</keyword>
<dbReference type="Pfam" id="PF20150">
    <property type="entry name" value="2EXR"/>
    <property type="match status" value="1"/>
</dbReference>
<name>A0A1Y2DH65_9PEZI</name>
<feature type="transmembrane region" description="Helical" evidence="1">
    <location>
        <begin position="300"/>
        <end position="318"/>
    </location>
</feature>
<dbReference type="Proteomes" id="UP000193689">
    <property type="component" value="Unassembled WGS sequence"/>
</dbReference>
<sequence length="321" mass="35763">MRMLKLLRNLTGTPEDGFPQFSKLPQELQDTIWAFSSTSGQLQNLCFHPVGGMCRRHTHLLRIPKLALSQVCRVSRAQAAKDSIFVFSCDMVRVDRRLLKSPAFRELCGSIRILAINPCYLQYQPRILDVIADKTLFLRLRTVCTMYSIFGTPQHALSNRKLSLYRKPPRLNLVAANGLLLANVAPPLGITPRTTHENLIPTLNAIWKERASKGPEESQRDVGSSRDVAGAEVIMDVDNNDLPRFVAVNFVEGPQSRIEAMKYVVKYVWDNWGLGIIYITSIPSLISGPVLVVLGHKPTGFLLLAIGTAALVWGMIVCSNV</sequence>
<reference evidence="3 4" key="1">
    <citation type="submission" date="2016-07" db="EMBL/GenBank/DDBJ databases">
        <title>Pervasive Adenine N6-methylation of Active Genes in Fungi.</title>
        <authorList>
            <consortium name="DOE Joint Genome Institute"/>
            <person name="Mondo S.J."/>
            <person name="Dannebaum R.O."/>
            <person name="Kuo R.C."/>
            <person name="Labutti K."/>
            <person name="Haridas S."/>
            <person name="Kuo A."/>
            <person name="Salamov A."/>
            <person name="Ahrendt S.R."/>
            <person name="Lipzen A."/>
            <person name="Sullivan W."/>
            <person name="Andreopoulos W.B."/>
            <person name="Clum A."/>
            <person name="Lindquist E."/>
            <person name="Daum C."/>
            <person name="Ramamoorthy G.K."/>
            <person name="Gryganskyi A."/>
            <person name="Culley D."/>
            <person name="Magnuson J.K."/>
            <person name="James T.Y."/>
            <person name="O'Malley M.A."/>
            <person name="Stajich J.E."/>
            <person name="Spatafora J.W."/>
            <person name="Visel A."/>
            <person name="Grigoriev I.V."/>
        </authorList>
    </citation>
    <scope>NUCLEOTIDE SEQUENCE [LARGE SCALE GENOMIC DNA]</scope>
    <source>
        <strain evidence="3 4">CBS 129021</strain>
    </source>
</reference>
<organism evidence="3 4">
    <name type="scientific">Pseudomassariella vexata</name>
    <dbReference type="NCBI Taxonomy" id="1141098"/>
    <lineage>
        <taxon>Eukaryota</taxon>
        <taxon>Fungi</taxon>
        <taxon>Dikarya</taxon>
        <taxon>Ascomycota</taxon>
        <taxon>Pezizomycotina</taxon>
        <taxon>Sordariomycetes</taxon>
        <taxon>Xylariomycetidae</taxon>
        <taxon>Amphisphaeriales</taxon>
        <taxon>Pseudomassariaceae</taxon>
        <taxon>Pseudomassariella</taxon>
    </lineage>
</organism>
<dbReference type="InterPro" id="IPR045518">
    <property type="entry name" value="2EXR"/>
</dbReference>
<evidence type="ECO:0000256" key="1">
    <source>
        <dbReference type="SAM" id="Phobius"/>
    </source>
</evidence>
<evidence type="ECO:0000313" key="3">
    <source>
        <dbReference type="EMBL" id="ORY58075.1"/>
    </source>
</evidence>
<comment type="caution">
    <text evidence="3">The sequence shown here is derived from an EMBL/GenBank/DDBJ whole genome shotgun (WGS) entry which is preliminary data.</text>
</comment>
<dbReference type="GeneID" id="63779299"/>
<dbReference type="RefSeq" id="XP_040711110.1">
    <property type="nucleotide sequence ID" value="XM_040863087.1"/>
</dbReference>
<evidence type="ECO:0000259" key="2">
    <source>
        <dbReference type="Pfam" id="PF20150"/>
    </source>
</evidence>
<keyword evidence="1" id="KW-0472">Membrane</keyword>
<keyword evidence="1" id="KW-1133">Transmembrane helix</keyword>
<accession>A0A1Y2DH65</accession>
<dbReference type="InParanoid" id="A0A1Y2DH65"/>
<dbReference type="AlphaFoldDB" id="A0A1Y2DH65"/>